<sequence>MFERDSAISTMSAQVARIIGTRIASGEFRPGDTLPIESELCQAYGVSRSTIREAVKNLAAKRLVEVSPKVGTRVLPFADWNLLDQDVLSWRLNAQFDERIVEDLYEMRQCFEPRACFLAARDGSAEDLDRIRRRYADLVAMLNQPALAAGAETEFHLAIIAATHNGLFVTIGGAVKTALRVSFSLTQRSAKTTDLAPYEAVLSAILERRGEAAAEAMRRLLDLSRQRVLEALARGPVAERG</sequence>
<dbReference type="InterPro" id="IPR036390">
    <property type="entry name" value="WH_DNA-bd_sf"/>
</dbReference>
<dbReference type="Proteomes" id="UP001242480">
    <property type="component" value="Unassembled WGS sequence"/>
</dbReference>
<keyword evidence="1" id="KW-0805">Transcription regulation</keyword>
<dbReference type="InterPro" id="IPR008920">
    <property type="entry name" value="TF_FadR/GntR_C"/>
</dbReference>
<dbReference type="PANTHER" id="PTHR43537:SF44">
    <property type="entry name" value="GNTR FAMILY REGULATORY PROTEIN"/>
    <property type="match status" value="1"/>
</dbReference>
<proteinExistence type="predicted"/>
<dbReference type="SUPFAM" id="SSF46785">
    <property type="entry name" value="Winged helix' DNA-binding domain"/>
    <property type="match status" value="1"/>
</dbReference>
<protein>
    <submittedName>
        <fullName evidence="5">DNA-binding FadR family transcriptional regulator</fullName>
    </submittedName>
</protein>
<keyword evidence="6" id="KW-1185">Reference proteome</keyword>
<dbReference type="CDD" id="cd07377">
    <property type="entry name" value="WHTH_GntR"/>
    <property type="match status" value="1"/>
</dbReference>
<dbReference type="SMART" id="SM00895">
    <property type="entry name" value="FCD"/>
    <property type="match status" value="1"/>
</dbReference>
<dbReference type="PROSITE" id="PS50949">
    <property type="entry name" value="HTH_GNTR"/>
    <property type="match status" value="1"/>
</dbReference>
<evidence type="ECO:0000259" key="4">
    <source>
        <dbReference type="PROSITE" id="PS50949"/>
    </source>
</evidence>
<evidence type="ECO:0000313" key="6">
    <source>
        <dbReference type="Proteomes" id="UP001242480"/>
    </source>
</evidence>
<dbReference type="EMBL" id="JAUSVX010000011">
    <property type="protein sequence ID" value="MDQ0472157.1"/>
    <property type="molecule type" value="Genomic_DNA"/>
</dbReference>
<dbReference type="SUPFAM" id="SSF48008">
    <property type="entry name" value="GntR ligand-binding domain-like"/>
    <property type="match status" value="1"/>
</dbReference>
<dbReference type="Pfam" id="PF00392">
    <property type="entry name" value="GntR"/>
    <property type="match status" value="1"/>
</dbReference>
<dbReference type="InterPro" id="IPR011711">
    <property type="entry name" value="GntR_C"/>
</dbReference>
<gene>
    <name evidence="5" type="ORF">QO011_005186</name>
</gene>
<dbReference type="PANTHER" id="PTHR43537">
    <property type="entry name" value="TRANSCRIPTIONAL REGULATOR, GNTR FAMILY"/>
    <property type="match status" value="1"/>
</dbReference>
<feature type="domain" description="HTH gntR-type" evidence="4">
    <location>
        <begin position="9"/>
        <end position="77"/>
    </location>
</feature>
<dbReference type="InterPro" id="IPR000524">
    <property type="entry name" value="Tscrpt_reg_HTH_GntR"/>
</dbReference>
<evidence type="ECO:0000256" key="1">
    <source>
        <dbReference type="ARBA" id="ARBA00023015"/>
    </source>
</evidence>
<organism evidence="5 6">
    <name type="scientific">Labrys wisconsinensis</name>
    <dbReference type="NCBI Taxonomy" id="425677"/>
    <lineage>
        <taxon>Bacteria</taxon>
        <taxon>Pseudomonadati</taxon>
        <taxon>Pseudomonadota</taxon>
        <taxon>Alphaproteobacteria</taxon>
        <taxon>Hyphomicrobiales</taxon>
        <taxon>Xanthobacteraceae</taxon>
        <taxon>Labrys</taxon>
    </lineage>
</organism>
<evidence type="ECO:0000256" key="3">
    <source>
        <dbReference type="ARBA" id="ARBA00023163"/>
    </source>
</evidence>
<dbReference type="Gene3D" id="1.20.120.530">
    <property type="entry name" value="GntR ligand-binding domain-like"/>
    <property type="match status" value="1"/>
</dbReference>
<dbReference type="SMART" id="SM00345">
    <property type="entry name" value="HTH_GNTR"/>
    <property type="match status" value="1"/>
</dbReference>
<keyword evidence="3" id="KW-0804">Transcription</keyword>
<dbReference type="InterPro" id="IPR036388">
    <property type="entry name" value="WH-like_DNA-bd_sf"/>
</dbReference>
<keyword evidence="2 5" id="KW-0238">DNA-binding</keyword>
<dbReference type="PRINTS" id="PR00035">
    <property type="entry name" value="HTHGNTR"/>
</dbReference>
<accession>A0ABU0JGA5</accession>
<reference evidence="5 6" key="1">
    <citation type="submission" date="2023-07" db="EMBL/GenBank/DDBJ databases">
        <title>Genomic Encyclopedia of Type Strains, Phase IV (KMG-IV): sequencing the most valuable type-strain genomes for metagenomic binning, comparative biology and taxonomic classification.</title>
        <authorList>
            <person name="Goeker M."/>
        </authorList>
    </citation>
    <scope>NUCLEOTIDE SEQUENCE [LARGE SCALE GENOMIC DNA]</scope>
    <source>
        <strain evidence="5 6">DSM 19619</strain>
    </source>
</reference>
<evidence type="ECO:0000313" key="5">
    <source>
        <dbReference type="EMBL" id="MDQ0472157.1"/>
    </source>
</evidence>
<dbReference type="GO" id="GO:0003677">
    <property type="term" value="F:DNA binding"/>
    <property type="evidence" value="ECO:0007669"/>
    <property type="project" value="UniProtKB-KW"/>
</dbReference>
<name>A0ABU0JGA5_9HYPH</name>
<comment type="caution">
    <text evidence="5">The sequence shown here is derived from an EMBL/GenBank/DDBJ whole genome shotgun (WGS) entry which is preliminary data.</text>
</comment>
<dbReference type="Pfam" id="PF07729">
    <property type="entry name" value="FCD"/>
    <property type="match status" value="1"/>
</dbReference>
<dbReference type="RefSeq" id="WP_307278521.1">
    <property type="nucleotide sequence ID" value="NZ_JAUSVX010000011.1"/>
</dbReference>
<dbReference type="Gene3D" id="1.10.10.10">
    <property type="entry name" value="Winged helix-like DNA-binding domain superfamily/Winged helix DNA-binding domain"/>
    <property type="match status" value="1"/>
</dbReference>
<evidence type="ECO:0000256" key="2">
    <source>
        <dbReference type="ARBA" id="ARBA00023125"/>
    </source>
</evidence>